<dbReference type="PANTHER" id="PTHR34072:SF52">
    <property type="entry name" value="RIBONUCLEASE H"/>
    <property type="match status" value="1"/>
</dbReference>
<dbReference type="InterPro" id="IPR043128">
    <property type="entry name" value="Rev_trsase/Diguanyl_cyclase"/>
</dbReference>
<keyword evidence="6" id="KW-0378">Hydrolase</keyword>
<dbReference type="InterPro" id="IPR043502">
    <property type="entry name" value="DNA/RNA_pol_sf"/>
</dbReference>
<keyword evidence="2" id="KW-0548">Nucleotidyltransferase</keyword>
<dbReference type="SUPFAM" id="SSF56672">
    <property type="entry name" value="DNA/RNA polymerases"/>
    <property type="match status" value="1"/>
</dbReference>
<keyword evidence="5" id="KW-0255">Endonuclease</keyword>
<accession>A0ABQ5C3M3</accession>
<keyword evidence="3" id="KW-0540">Nuclease</keyword>
<evidence type="ECO:0000259" key="9">
    <source>
        <dbReference type="Pfam" id="PF17917"/>
    </source>
</evidence>
<name>A0ABQ5C3M3_9ASTR</name>
<evidence type="ECO:0000256" key="4">
    <source>
        <dbReference type="ARBA" id="ARBA00022750"/>
    </source>
</evidence>
<reference evidence="11" key="1">
    <citation type="journal article" date="2022" name="Int. J. Mol. Sci.">
        <title>Draft Genome of Tanacetum Coccineum: Genomic Comparison of Closely Related Tanacetum-Family Plants.</title>
        <authorList>
            <person name="Yamashiro T."/>
            <person name="Shiraishi A."/>
            <person name="Nakayama K."/>
            <person name="Satake H."/>
        </authorList>
    </citation>
    <scope>NUCLEOTIDE SEQUENCE</scope>
</reference>
<dbReference type="CDD" id="cd09274">
    <property type="entry name" value="RNase_HI_RT_Ty3"/>
    <property type="match status" value="1"/>
</dbReference>
<protein>
    <submittedName>
        <fullName evidence="11">Reverse transcriptase domain-containing protein</fullName>
    </submittedName>
</protein>
<feature type="region of interest" description="Disordered" evidence="8">
    <location>
        <begin position="730"/>
        <end position="750"/>
    </location>
</feature>
<evidence type="ECO:0000313" key="12">
    <source>
        <dbReference type="Proteomes" id="UP001151760"/>
    </source>
</evidence>
<evidence type="ECO:0000256" key="3">
    <source>
        <dbReference type="ARBA" id="ARBA00022722"/>
    </source>
</evidence>
<comment type="caution">
    <text evidence="11">The sequence shown here is derived from an EMBL/GenBank/DDBJ whole genome shotgun (WGS) entry which is preliminary data.</text>
</comment>
<keyword evidence="7 11" id="KW-0695">RNA-directed DNA polymerase</keyword>
<keyword evidence="4" id="KW-0645">Protease</keyword>
<feature type="compositionally biased region" description="Low complexity" evidence="8">
    <location>
        <begin position="619"/>
        <end position="632"/>
    </location>
</feature>
<dbReference type="Pfam" id="PF17917">
    <property type="entry name" value="RT_RNaseH"/>
    <property type="match status" value="1"/>
</dbReference>
<evidence type="ECO:0000313" key="11">
    <source>
        <dbReference type="EMBL" id="GJT20623.1"/>
    </source>
</evidence>
<dbReference type="PANTHER" id="PTHR34072">
    <property type="entry name" value="ENZYMATIC POLYPROTEIN-RELATED"/>
    <property type="match status" value="1"/>
</dbReference>
<evidence type="ECO:0000256" key="1">
    <source>
        <dbReference type="ARBA" id="ARBA00022679"/>
    </source>
</evidence>
<evidence type="ECO:0000256" key="7">
    <source>
        <dbReference type="ARBA" id="ARBA00022918"/>
    </source>
</evidence>
<feature type="compositionally biased region" description="Basic and acidic residues" evidence="8">
    <location>
        <begin position="656"/>
        <end position="665"/>
    </location>
</feature>
<keyword evidence="12" id="KW-1185">Reference proteome</keyword>
<organism evidence="11 12">
    <name type="scientific">Tanacetum coccineum</name>
    <dbReference type="NCBI Taxonomy" id="301880"/>
    <lineage>
        <taxon>Eukaryota</taxon>
        <taxon>Viridiplantae</taxon>
        <taxon>Streptophyta</taxon>
        <taxon>Embryophyta</taxon>
        <taxon>Tracheophyta</taxon>
        <taxon>Spermatophyta</taxon>
        <taxon>Magnoliopsida</taxon>
        <taxon>eudicotyledons</taxon>
        <taxon>Gunneridae</taxon>
        <taxon>Pentapetalae</taxon>
        <taxon>asterids</taxon>
        <taxon>campanulids</taxon>
        <taxon>Asterales</taxon>
        <taxon>Asteraceae</taxon>
        <taxon>Asteroideae</taxon>
        <taxon>Anthemideae</taxon>
        <taxon>Anthemidinae</taxon>
        <taxon>Tanacetum</taxon>
    </lineage>
</organism>
<feature type="region of interest" description="Disordered" evidence="8">
    <location>
        <begin position="610"/>
        <end position="665"/>
    </location>
</feature>
<dbReference type="InterPro" id="IPR054722">
    <property type="entry name" value="PolX-like_BBD"/>
</dbReference>
<dbReference type="Pfam" id="PF22936">
    <property type="entry name" value="Pol_BBD"/>
    <property type="match status" value="1"/>
</dbReference>
<evidence type="ECO:0000256" key="8">
    <source>
        <dbReference type="SAM" id="MobiDB-lite"/>
    </source>
</evidence>
<dbReference type="Proteomes" id="UP001151760">
    <property type="component" value="Unassembled WGS sequence"/>
</dbReference>
<reference evidence="11" key="2">
    <citation type="submission" date="2022-01" db="EMBL/GenBank/DDBJ databases">
        <authorList>
            <person name="Yamashiro T."/>
            <person name="Shiraishi A."/>
            <person name="Satake H."/>
            <person name="Nakayama K."/>
        </authorList>
    </citation>
    <scope>NUCLEOTIDE SEQUENCE</scope>
</reference>
<evidence type="ECO:0000256" key="2">
    <source>
        <dbReference type="ARBA" id="ARBA00022695"/>
    </source>
</evidence>
<evidence type="ECO:0000256" key="5">
    <source>
        <dbReference type="ARBA" id="ARBA00022759"/>
    </source>
</evidence>
<sequence>MSETIKTTTTVKSRTLQGPLYYMLVKRRIRGSGGNANNANNQRGTGSGQKPTCFECGVQVTLQEGMSNAEELKNGMEIKLVMTGLQPKCMRWDMQGQTQTPSREVFLAHVTTKEVEDKSEKMRLRIVTIVKIFPETWGLLDRQVEFQIDFEYLGIHVDPAKIESIKDWAFPKSPTEIRQFLGLAGYYRRFIEGFSKIAKPMTKLTQKKVKFEWGDKQETTFQLIKQKLCSAPILALPEGSKDFIVYCGASKKGLGAVLMQREKVIAYASRQLKIHEKNFTTHDLELGAVVFSLKLWRHYLYGTKCMVFTDHKSLQHILNQKELNMRQHRWLELLSDYDCEIRYHPGKEYVVANALSRKEREPPLRVRALVMTIVNTSSTDSQMHNNIMAAGSKDRPPMLGPGRYSQWRSRFLRYIDTKPNGEGLRKSILSGPYVPSTVLVQAVAATEGNPAIQQHTTIETVLNMTPENKEHFLSEKEAIFLLLTELERKSIHYVKTNLFWEFRKFTSRDGESMESYYSRFYKLMNELTRNNLQVTTMQVNVQFLQQLQPEWSRFVTVVKQSKEIDTISYHTLFDILKQYQNEVNDIRAERIAKSANPLTLLAAAQPYSDNYYQAPKPQRSNATSSSTRPSASTRHKGKEIAKSVTPQSESVSEEGSDPKQAQRDKDMEKNLALLAKQRQSDQAVLENQRTITVAGTRETVGSLDLKAQMQDKNIAISELKKLIEKCKGKSVETQNTNPHVSKSSGVNHTTSVSRPQLKCYQVKDKVVPNNSQVKFKKKEVEDHHRISSISKKTKSVTACNDSSNSRTSNVNVVCAECGKCVFNSNHDACVSRYLNDVNARTKKPKVVPISASKPKRKANKSVATPHKKTVASDTTIQKSKSYYKELYENTNQEWKWWIAKKCPSGYKWTQKPLRTKKIWMPKIRKEDVSTSISPTIDIISRITNIVQLILFIVDSGCTKHMTGNLKLLCNFVEKFLGTVHFGNDQFAPILGYGDLNQGNVTIKRVYYVEGLNHNLFSVGQFCDAGLNHNLFSKQKIAHLVKAVPSSKAEAEFASHEIVWSMRNGEENLEDERKNGDPCVMVGYAYSVEADIVFTTRELCLIVESFISSLMKNKEMMPRSQGQKASDYDTLTQCPQDKLLFLYAEKTRFVQQGWNFSSVLYVIRIITISTPSVKLKENNNDKATNASFQKLNLYQSFLSRVQRILEHVRGIQHASSKTSRQLAMRDPEMTRTVSGKQYAIVQLSSCETNSKALKSRLDMSDVIDNSQNELTGGDTVILGE</sequence>
<dbReference type="GO" id="GO:0003964">
    <property type="term" value="F:RNA-directed DNA polymerase activity"/>
    <property type="evidence" value="ECO:0007669"/>
    <property type="project" value="UniProtKB-KW"/>
</dbReference>
<feature type="domain" description="Reverse transcriptase RNase H-like" evidence="9">
    <location>
        <begin position="240"/>
        <end position="337"/>
    </location>
</feature>
<dbReference type="InterPro" id="IPR041373">
    <property type="entry name" value="RT_RNaseH"/>
</dbReference>
<proteinExistence type="predicted"/>
<feature type="compositionally biased region" description="Polar residues" evidence="8">
    <location>
        <begin position="731"/>
        <end position="750"/>
    </location>
</feature>
<keyword evidence="1" id="KW-0808">Transferase</keyword>
<gene>
    <name evidence="11" type="ORF">Tco_0890560</name>
</gene>
<dbReference type="EMBL" id="BQNB010013820">
    <property type="protein sequence ID" value="GJT20623.1"/>
    <property type="molecule type" value="Genomic_DNA"/>
</dbReference>
<evidence type="ECO:0000256" key="6">
    <source>
        <dbReference type="ARBA" id="ARBA00022801"/>
    </source>
</evidence>
<dbReference type="Gene3D" id="3.30.70.270">
    <property type="match status" value="1"/>
</dbReference>
<feature type="domain" description="Retrovirus-related Pol polyprotein from transposon TNT 1-94-like beta-barrel" evidence="10">
    <location>
        <begin position="951"/>
        <end position="1025"/>
    </location>
</feature>
<evidence type="ECO:0000259" key="10">
    <source>
        <dbReference type="Pfam" id="PF22936"/>
    </source>
</evidence>
<dbReference type="Gene3D" id="3.10.20.370">
    <property type="match status" value="1"/>
</dbReference>
<keyword evidence="4" id="KW-0064">Aspartyl protease</keyword>